<proteinExistence type="inferred from homology"/>
<evidence type="ECO:0000259" key="10">
    <source>
        <dbReference type="Pfam" id="PF08501"/>
    </source>
</evidence>
<dbReference type="PANTHER" id="PTHR21089">
    <property type="entry name" value="SHIKIMATE DEHYDROGENASE"/>
    <property type="match status" value="1"/>
</dbReference>
<protein>
    <recommendedName>
        <fullName evidence="2 8">Shikimate dehydrogenase (NADP(+))</fullName>
        <shortName evidence="8">SDH</shortName>
        <ecNumber evidence="2 8">1.1.1.25</ecNumber>
    </recommendedName>
</protein>
<feature type="binding site" evidence="8">
    <location>
        <begin position="21"/>
        <end position="23"/>
    </location>
    <ligand>
        <name>shikimate</name>
        <dbReference type="ChEBI" id="CHEBI:36208"/>
    </ligand>
</feature>
<feature type="domain" description="Quinate/shikimate 5-dehydrogenase/glutamyl-tRNA reductase" evidence="9">
    <location>
        <begin position="124"/>
        <end position="173"/>
    </location>
</feature>
<feature type="binding site" evidence="8">
    <location>
        <position position="230"/>
    </location>
    <ligand>
        <name>NADP(+)</name>
        <dbReference type="ChEBI" id="CHEBI:58349"/>
    </ligand>
</feature>
<name>A0A5P2GYG3_9BURK</name>
<dbReference type="EMBL" id="CP044065">
    <property type="protein sequence ID" value="QET00618.1"/>
    <property type="molecule type" value="Genomic_DNA"/>
</dbReference>
<dbReference type="UniPathway" id="UPA00053">
    <property type="reaction ID" value="UER00087"/>
</dbReference>
<dbReference type="NCBIfam" id="TIGR00507">
    <property type="entry name" value="aroE"/>
    <property type="match status" value="1"/>
</dbReference>
<dbReference type="InterPro" id="IPR013708">
    <property type="entry name" value="Shikimate_DH-bd_N"/>
</dbReference>
<dbReference type="GO" id="GO:0004764">
    <property type="term" value="F:shikimate 3-dehydrogenase (NADP+) activity"/>
    <property type="evidence" value="ECO:0007669"/>
    <property type="project" value="UniProtKB-UniRule"/>
</dbReference>
<evidence type="ECO:0000256" key="7">
    <source>
        <dbReference type="ARBA" id="ARBA00049442"/>
    </source>
</evidence>
<sequence>MTDSQTQADRYVVIGNPVAHSRSPAIHAAFARQTGEAVQYDRLLAPLDGFADTVRQFFAEGGYGCNVTTPFKIEAHDMADRLTDRAAAAGAVNTMWIEDGLIHGDNTDGIGLVRDIQDTLDTLLEGRRILLLGAGGAAMGAMLPLIECRPDRIVVANRTAARASDMLEAFAEAGNQFNVELWGGGLDALEGLSEDEACDVVINASASSLQGEVPPVPGFLLGPDVLAYDMMYGAAPTVFLAYAAQCGARTSDGLGMLVEQAAEAFYNWRGVRPKTAPVLAALRASLLAEAQADVQGDVQADVQVNRAR</sequence>
<evidence type="ECO:0000313" key="13">
    <source>
        <dbReference type="Proteomes" id="UP000322822"/>
    </source>
</evidence>
<dbReference type="EC" id="1.1.1.25" evidence="2 8"/>
<dbReference type="CDD" id="cd01065">
    <property type="entry name" value="NAD_bind_Shikimate_DH"/>
    <property type="match status" value="1"/>
</dbReference>
<comment type="similarity">
    <text evidence="8">Belongs to the shikimate dehydrogenase family.</text>
</comment>
<dbReference type="HAMAP" id="MF_00222">
    <property type="entry name" value="Shikimate_DH_AroE"/>
    <property type="match status" value="1"/>
</dbReference>
<feature type="binding site" evidence="8">
    <location>
        <position position="253"/>
    </location>
    <ligand>
        <name>NADP(+)</name>
        <dbReference type="ChEBI" id="CHEBI:58349"/>
    </ligand>
</feature>
<feature type="binding site" evidence="8">
    <location>
        <position position="260"/>
    </location>
    <ligand>
        <name>shikimate</name>
        <dbReference type="ChEBI" id="CHEBI:36208"/>
    </ligand>
</feature>
<comment type="function">
    <text evidence="8">Involved in the biosynthesis of the chorismate, which leads to the biosynthesis of aromatic amino acids. Catalyzes the reversible NADPH linked reduction of 3-dehydroshikimate (DHSA) to yield shikimate (SA).</text>
</comment>
<feature type="active site" description="Proton acceptor" evidence="8">
    <location>
        <position position="72"/>
    </location>
</feature>
<evidence type="ECO:0000259" key="9">
    <source>
        <dbReference type="Pfam" id="PF01488"/>
    </source>
</evidence>
<dbReference type="PANTHER" id="PTHR21089:SF1">
    <property type="entry name" value="BIFUNCTIONAL 3-DEHYDROQUINATE DEHYDRATASE_SHIKIMATE DEHYDROGENASE, CHLOROPLASTIC"/>
    <property type="match status" value="1"/>
</dbReference>
<feature type="domain" description="SDH C-terminal" evidence="11">
    <location>
        <begin position="253"/>
        <end position="283"/>
    </location>
</feature>
<dbReference type="OrthoDB" id="9776868at2"/>
<dbReference type="GO" id="GO:0050661">
    <property type="term" value="F:NADP binding"/>
    <property type="evidence" value="ECO:0007669"/>
    <property type="project" value="InterPro"/>
</dbReference>
<dbReference type="GO" id="GO:0009073">
    <property type="term" value="P:aromatic amino acid family biosynthetic process"/>
    <property type="evidence" value="ECO:0007669"/>
    <property type="project" value="UniProtKB-KW"/>
</dbReference>
<dbReference type="AlphaFoldDB" id="A0A5P2GYG3"/>
<evidence type="ECO:0000313" key="12">
    <source>
        <dbReference type="EMBL" id="QET00618.1"/>
    </source>
</evidence>
<dbReference type="RefSeq" id="WP_150370705.1">
    <property type="nucleotide sequence ID" value="NZ_CP044065.1"/>
</dbReference>
<dbReference type="InterPro" id="IPR046346">
    <property type="entry name" value="Aminoacid_DH-like_N_sf"/>
</dbReference>
<feature type="domain" description="Shikimate dehydrogenase substrate binding N-terminal" evidence="10">
    <location>
        <begin position="13"/>
        <end position="94"/>
    </location>
</feature>
<dbReference type="Pfam" id="PF08501">
    <property type="entry name" value="Shikimate_dh_N"/>
    <property type="match status" value="1"/>
</dbReference>
<feature type="binding site" evidence="8">
    <location>
        <position position="84"/>
    </location>
    <ligand>
        <name>NADP(+)</name>
        <dbReference type="ChEBI" id="CHEBI:58349"/>
    </ligand>
</feature>
<dbReference type="NCBIfam" id="NF001310">
    <property type="entry name" value="PRK00258.1-2"/>
    <property type="match status" value="1"/>
</dbReference>
<keyword evidence="3 8" id="KW-0028">Amino-acid biosynthesis</keyword>
<evidence type="ECO:0000256" key="3">
    <source>
        <dbReference type="ARBA" id="ARBA00022605"/>
    </source>
</evidence>
<evidence type="ECO:0000256" key="6">
    <source>
        <dbReference type="ARBA" id="ARBA00023141"/>
    </source>
</evidence>
<dbReference type="SUPFAM" id="SSF51735">
    <property type="entry name" value="NAD(P)-binding Rossmann-fold domains"/>
    <property type="match status" value="1"/>
</dbReference>
<dbReference type="GO" id="GO:0019632">
    <property type="term" value="P:shikimate metabolic process"/>
    <property type="evidence" value="ECO:0007669"/>
    <property type="project" value="InterPro"/>
</dbReference>
<evidence type="ECO:0000256" key="8">
    <source>
        <dbReference type="HAMAP-Rule" id="MF_00222"/>
    </source>
</evidence>
<dbReference type="InterPro" id="IPR041121">
    <property type="entry name" value="SDH_C"/>
</dbReference>
<evidence type="ECO:0000256" key="5">
    <source>
        <dbReference type="ARBA" id="ARBA00023002"/>
    </source>
</evidence>
<dbReference type="GO" id="GO:0009423">
    <property type="term" value="P:chorismate biosynthetic process"/>
    <property type="evidence" value="ECO:0007669"/>
    <property type="project" value="UniProtKB-UniRule"/>
</dbReference>
<dbReference type="InterPro" id="IPR006151">
    <property type="entry name" value="Shikm_DH/Glu-tRNA_Rdtase"/>
</dbReference>
<keyword evidence="4 8" id="KW-0521">NADP</keyword>
<dbReference type="Gene3D" id="3.40.50.10860">
    <property type="entry name" value="Leucine Dehydrogenase, chain A, domain 1"/>
    <property type="match status" value="1"/>
</dbReference>
<dbReference type="InterPro" id="IPR022893">
    <property type="entry name" value="Shikimate_DH_fam"/>
</dbReference>
<reference evidence="12 13" key="1">
    <citation type="submission" date="2019-09" db="EMBL/GenBank/DDBJ databases">
        <title>FDA dAtabase for Regulatory Grade micrObial Sequences (FDA-ARGOS): Supporting development and validation of Infectious Disease Dx tests.</title>
        <authorList>
            <person name="Sciortino C."/>
            <person name="Tallon L."/>
            <person name="Sadzewicz L."/>
            <person name="Vavikolanu K."/>
            <person name="Mehta A."/>
            <person name="Aluvathingal J."/>
            <person name="Nadendla S."/>
            <person name="Nandy P."/>
            <person name="Geyer C."/>
            <person name="Yan Y."/>
            <person name="Sichtig H."/>
        </authorList>
    </citation>
    <scope>NUCLEOTIDE SEQUENCE [LARGE SCALE GENOMIC DNA]</scope>
    <source>
        <strain evidence="12 13">FDAARGOS_664</strain>
    </source>
</reference>
<feature type="binding site" evidence="8">
    <location>
        <position position="68"/>
    </location>
    <ligand>
        <name>shikimate</name>
        <dbReference type="ChEBI" id="CHEBI:36208"/>
    </ligand>
</feature>
<feature type="binding site" evidence="8">
    <location>
        <position position="232"/>
    </location>
    <ligand>
        <name>shikimate</name>
        <dbReference type="ChEBI" id="CHEBI:36208"/>
    </ligand>
</feature>
<comment type="catalytic activity">
    <reaction evidence="7 8">
        <text>shikimate + NADP(+) = 3-dehydroshikimate + NADPH + H(+)</text>
        <dbReference type="Rhea" id="RHEA:17737"/>
        <dbReference type="ChEBI" id="CHEBI:15378"/>
        <dbReference type="ChEBI" id="CHEBI:16630"/>
        <dbReference type="ChEBI" id="CHEBI:36208"/>
        <dbReference type="ChEBI" id="CHEBI:57783"/>
        <dbReference type="ChEBI" id="CHEBI:58349"/>
        <dbReference type="EC" id="1.1.1.25"/>
    </reaction>
</comment>
<evidence type="ECO:0000256" key="1">
    <source>
        <dbReference type="ARBA" id="ARBA00004871"/>
    </source>
</evidence>
<dbReference type="Proteomes" id="UP000322822">
    <property type="component" value="Chromosome 1"/>
</dbReference>
<dbReference type="Pfam" id="PF01488">
    <property type="entry name" value="Shikimate_DH"/>
    <property type="match status" value="1"/>
</dbReference>
<gene>
    <name evidence="8 12" type="primary">aroE</name>
    <name evidence="12" type="ORF">FOB72_00290</name>
</gene>
<accession>A0A5P2GYG3</accession>
<keyword evidence="5 8" id="KW-0560">Oxidoreductase</keyword>
<evidence type="ECO:0000256" key="4">
    <source>
        <dbReference type="ARBA" id="ARBA00022857"/>
    </source>
</evidence>
<dbReference type="GO" id="GO:0005829">
    <property type="term" value="C:cytosol"/>
    <property type="evidence" value="ECO:0007669"/>
    <property type="project" value="TreeGrafter"/>
</dbReference>
<dbReference type="Pfam" id="PF18317">
    <property type="entry name" value="SDH_C"/>
    <property type="match status" value="1"/>
</dbReference>
<comment type="subunit">
    <text evidence="8">Homodimer.</text>
</comment>
<dbReference type="GO" id="GO:0008652">
    <property type="term" value="P:amino acid biosynthetic process"/>
    <property type="evidence" value="ECO:0007669"/>
    <property type="project" value="UniProtKB-KW"/>
</dbReference>
<dbReference type="FunFam" id="3.40.50.10860:FF:000006">
    <property type="entry name" value="Shikimate dehydrogenase (NADP(+))"/>
    <property type="match status" value="1"/>
</dbReference>
<dbReference type="Gene3D" id="3.40.50.720">
    <property type="entry name" value="NAD(P)-binding Rossmann-like Domain"/>
    <property type="match status" value="1"/>
</dbReference>
<organism evidence="12 13">
    <name type="scientific">Cupriavidus pauculus</name>
    <dbReference type="NCBI Taxonomy" id="82633"/>
    <lineage>
        <taxon>Bacteria</taxon>
        <taxon>Pseudomonadati</taxon>
        <taxon>Pseudomonadota</taxon>
        <taxon>Betaproteobacteria</taxon>
        <taxon>Burkholderiales</taxon>
        <taxon>Burkholderiaceae</taxon>
        <taxon>Cupriavidus</taxon>
    </lineage>
</organism>
<dbReference type="SUPFAM" id="SSF53223">
    <property type="entry name" value="Aminoacid dehydrogenase-like, N-terminal domain"/>
    <property type="match status" value="1"/>
</dbReference>
<feature type="binding site" evidence="8">
    <location>
        <begin position="157"/>
        <end position="162"/>
    </location>
    <ligand>
        <name>NADP(+)</name>
        <dbReference type="ChEBI" id="CHEBI:58349"/>
    </ligand>
</feature>
<keyword evidence="6 8" id="KW-0057">Aromatic amino acid biosynthesis</keyword>
<feature type="binding site" evidence="8">
    <location>
        <position position="93"/>
    </location>
    <ligand>
        <name>shikimate</name>
        <dbReference type="ChEBI" id="CHEBI:36208"/>
    </ligand>
</feature>
<dbReference type="InterPro" id="IPR011342">
    <property type="entry name" value="Shikimate_DH"/>
</dbReference>
<evidence type="ECO:0000259" key="11">
    <source>
        <dbReference type="Pfam" id="PF18317"/>
    </source>
</evidence>
<dbReference type="InterPro" id="IPR036291">
    <property type="entry name" value="NAD(P)-bd_dom_sf"/>
</dbReference>
<feature type="binding site" evidence="8">
    <location>
        <position position="108"/>
    </location>
    <ligand>
        <name>shikimate</name>
        <dbReference type="ChEBI" id="CHEBI:36208"/>
    </ligand>
</feature>
<evidence type="ECO:0000256" key="2">
    <source>
        <dbReference type="ARBA" id="ARBA00012962"/>
    </source>
</evidence>
<feature type="binding site" evidence="8">
    <location>
        <begin position="133"/>
        <end position="137"/>
    </location>
    <ligand>
        <name>NADP(+)</name>
        <dbReference type="ChEBI" id="CHEBI:58349"/>
    </ligand>
</feature>
<comment type="pathway">
    <text evidence="1 8">Metabolic intermediate biosynthesis; chorismate biosynthesis; chorismate from D-erythrose 4-phosphate and phosphoenolpyruvate: step 4/7.</text>
</comment>